<protein>
    <submittedName>
        <fullName evidence="2">Uncharacterized protein</fullName>
    </submittedName>
</protein>
<organism evidence="2 3">
    <name type="scientific">Mesorhizobium plurifarium</name>
    <dbReference type="NCBI Taxonomy" id="69974"/>
    <lineage>
        <taxon>Bacteria</taxon>
        <taxon>Pseudomonadati</taxon>
        <taxon>Pseudomonadota</taxon>
        <taxon>Alphaproteobacteria</taxon>
        <taxon>Hyphomicrobiales</taxon>
        <taxon>Phyllobacteriaceae</taxon>
        <taxon>Mesorhizobium</taxon>
    </lineage>
</organism>
<proteinExistence type="predicted"/>
<feature type="region of interest" description="Disordered" evidence="1">
    <location>
        <begin position="1"/>
        <end position="23"/>
    </location>
</feature>
<accession>A0A090GFT3</accession>
<sequence>MVVRDVEGDCDLPTASERDSSVGPAKGLLDLPIRQGASFRAPGFDALARFGVPERRPCWFACRCSTHFRRCVVAWIGDET</sequence>
<evidence type="ECO:0000256" key="1">
    <source>
        <dbReference type="SAM" id="MobiDB-lite"/>
    </source>
</evidence>
<name>A0A090GFT3_MESPL</name>
<dbReference type="AlphaFoldDB" id="A0A090GFT3"/>
<dbReference type="EMBL" id="CCNE01000032">
    <property type="protein sequence ID" value="CDX60436.1"/>
    <property type="molecule type" value="Genomic_DNA"/>
</dbReference>
<dbReference type="Proteomes" id="UP000046122">
    <property type="component" value="Unassembled WGS sequence"/>
</dbReference>
<evidence type="ECO:0000313" key="2">
    <source>
        <dbReference type="EMBL" id="CDX60436.1"/>
    </source>
</evidence>
<gene>
    <name evidence="2" type="ORF">MPL3365_380002</name>
</gene>
<reference evidence="2 3" key="1">
    <citation type="submission" date="2014-08" db="EMBL/GenBank/DDBJ databases">
        <authorList>
            <person name="Moulin Lionel"/>
        </authorList>
    </citation>
    <scope>NUCLEOTIDE SEQUENCE [LARGE SCALE GENOMIC DNA]</scope>
</reference>
<evidence type="ECO:0000313" key="3">
    <source>
        <dbReference type="Proteomes" id="UP000046122"/>
    </source>
</evidence>